<sequence>MECSHAQLISGTTINNTSSLLIEPIPPQVSTLIEDNAQLEIPHHRRLDQSTSTITNYIGLELSDSFGSRAFTMAMIISRRIPTRRLLNPTPNPNRSYYLRSSEDDFSSNLKPSADKLQRELILSVLEAHPSVRDSRLYLKSFAPTSKKIPTNPSDSKIKSSTNDAFNPGFPTGEAMPTTATLAASSTSSTFIQPRETRMSRSNKNQKQDVAQLILSTPNQHTGLVKIQGPFTDRQLQSIVDGVIYLKTLGLMSILILDDEAWHYPSHTSLTTSLPQKPKPSGIFYSINPSETRRQAIIRETARLSAMLESRGGQSRPIYEGILRLTDDRSPDDDGLDLYIDNLDVLKSAIKNQEIPIIPPIAINSSCATICVSADEVVKSIAKGLAAVGKTPEALDHSIDSISAFHGQTAPTPRTIDQKNLDRAEEEEENELDLTPLRLMIINREGGIPSPARNGHPHLSINLASEYEFINETFRWSDSHPTSLANLSMAKSCLKYLPNESSAIIVSHRSPKSLIANLITNKPAHSPSLKHSILLNHHRRDIGLATPTLIRKGLPIKVIRGIDNLDLVKLGELLEKSFKKTLDYQRYFDRLRTRLRFVIIAGDYQAAAIVTNEGISDKEPIVYLDKFAVLPSLQGEGIVDFLWGALRDESFGLGNLDALNNNGGLSGIGEPVDLVWRSRSDNPVNRWYFERSNGFIKLPPSHLSNPSSVKPTFSLFWCAADHHSSLDNLKHPSTHTTNPSVETSSSSSHIDIMKPTQLQTWCRIINQIPGCWTS</sequence>
<name>A0ACC0E1M5_9BASI</name>
<evidence type="ECO:0000313" key="2">
    <source>
        <dbReference type="Proteomes" id="UP001060170"/>
    </source>
</evidence>
<accession>A0ACC0E1M5</accession>
<proteinExistence type="predicted"/>
<keyword evidence="2" id="KW-1185">Reference proteome</keyword>
<dbReference type="EMBL" id="CM045875">
    <property type="protein sequence ID" value="KAI7943725.1"/>
    <property type="molecule type" value="Genomic_DNA"/>
</dbReference>
<protein>
    <submittedName>
        <fullName evidence="1">Uncharacterized protein</fullName>
    </submittedName>
</protein>
<reference evidence="2" key="1">
    <citation type="journal article" date="2018" name="BMC Genomics">
        <title>Genomic insights into host adaptation between the wheat stripe rust pathogen (Puccinia striiformis f. sp. tritici) and the barley stripe rust pathogen (Puccinia striiformis f. sp. hordei).</title>
        <authorList>
            <person name="Xia C."/>
            <person name="Wang M."/>
            <person name="Yin C."/>
            <person name="Cornejo O.E."/>
            <person name="Hulbert S.H."/>
            <person name="Chen X."/>
        </authorList>
    </citation>
    <scope>NUCLEOTIDE SEQUENCE [LARGE SCALE GENOMIC DNA]</scope>
    <source>
        <strain evidence="2">93-210</strain>
    </source>
</reference>
<organism evidence="1 2">
    <name type="scientific">Puccinia striiformis f. sp. tritici</name>
    <dbReference type="NCBI Taxonomy" id="168172"/>
    <lineage>
        <taxon>Eukaryota</taxon>
        <taxon>Fungi</taxon>
        <taxon>Dikarya</taxon>
        <taxon>Basidiomycota</taxon>
        <taxon>Pucciniomycotina</taxon>
        <taxon>Pucciniomycetes</taxon>
        <taxon>Pucciniales</taxon>
        <taxon>Pucciniaceae</taxon>
        <taxon>Puccinia</taxon>
    </lineage>
</organism>
<gene>
    <name evidence="1" type="ORF">MJO28_011253</name>
</gene>
<dbReference type="Proteomes" id="UP001060170">
    <property type="component" value="Chromosome 11"/>
</dbReference>
<reference evidence="1 2" key="3">
    <citation type="journal article" date="2022" name="Microbiol. Spectr.">
        <title>Folding features and dynamics of 3D genome architecture in plant fungal pathogens.</title>
        <authorList>
            <person name="Xia C."/>
        </authorList>
    </citation>
    <scope>NUCLEOTIDE SEQUENCE [LARGE SCALE GENOMIC DNA]</scope>
    <source>
        <strain evidence="1 2">93-210</strain>
    </source>
</reference>
<reference evidence="2" key="2">
    <citation type="journal article" date="2018" name="Mol. Plant Microbe Interact.">
        <title>Genome sequence resources for the wheat stripe rust pathogen (Puccinia striiformis f. sp. tritici) and the barley stripe rust pathogen (Puccinia striiformis f. sp. hordei).</title>
        <authorList>
            <person name="Xia C."/>
            <person name="Wang M."/>
            <person name="Yin C."/>
            <person name="Cornejo O.E."/>
            <person name="Hulbert S.H."/>
            <person name="Chen X."/>
        </authorList>
    </citation>
    <scope>NUCLEOTIDE SEQUENCE [LARGE SCALE GENOMIC DNA]</scope>
    <source>
        <strain evidence="2">93-210</strain>
    </source>
</reference>
<comment type="caution">
    <text evidence="1">The sequence shown here is derived from an EMBL/GenBank/DDBJ whole genome shotgun (WGS) entry which is preliminary data.</text>
</comment>
<evidence type="ECO:0000313" key="1">
    <source>
        <dbReference type="EMBL" id="KAI7943725.1"/>
    </source>
</evidence>